<dbReference type="eggNOG" id="ENOG502STV3">
    <property type="taxonomic scope" value="Eukaryota"/>
</dbReference>
<evidence type="ECO:0000313" key="2">
    <source>
        <dbReference type="EMBL" id="EEC44870.1"/>
    </source>
</evidence>
<gene>
    <name evidence="2" type="ORF">PHATRDRAFT_48964</name>
</gene>
<dbReference type="KEGG" id="pti:PHATRDRAFT_48964"/>
<feature type="compositionally biased region" description="Polar residues" evidence="1">
    <location>
        <begin position="1"/>
        <end position="21"/>
    </location>
</feature>
<sequence>MAVLSVTNESGSQQCNSSSRPRQQRSVEHRHTSENEGRLLDPDVSSTAKHRSNRGPSVRARSCKASSTGTMQDGEENLLYQKIQRSLPTESELLLLCLDHLRDLRRTYPPHLLSRQENIQADYVTMACWALNRAFTADRLTHYGNDCFRDNNIVADAMNSEPREAGSFPSVQDMEEEILVAEDRHNATPAGTFANPEDVSLRYEYDDNHVSNALRFYPVAGLANGMECDGPYSLGELVAAGSVGLGARTRQTAERGMIQSPLFEQFADAVQQKGFFDDPDNDTPSHNESSAEHAARIARKQAVYGERHRKVVTKFRNKLAHTSDDKTTSGDFLAIAAAEQWRQSRIVSIQEAIMNADEEEPTELTSVVVSTDESASAFLKQSQTPEGVTRQMMQQDPILADKVRRASQDPRELYNDPELRQLANEALADPAYAAALGRK</sequence>
<keyword evidence="3" id="KW-1185">Reference proteome</keyword>
<feature type="compositionally biased region" description="Basic and acidic residues" evidence="1">
    <location>
        <begin position="25"/>
        <end position="41"/>
    </location>
</feature>
<dbReference type="Proteomes" id="UP000000759">
    <property type="component" value="Chromosome 20"/>
</dbReference>
<feature type="region of interest" description="Disordered" evidence="1">
    <location>
        <begin position="1"/>
        <end position="71"/>
    </location>
</feature>
<reference evidence="3" key="2">
    <citation type="submission" date="2008-08" db="EMBL/GenBank/DDBJ databases">
        <authorList>
            <consortium name="Diatom Consortium"/>
            <person name="Grigoriev I."/>
            <person name="Grimwood J."/>
            <person name="Kuo A."/>
            <person name="Otillar R.P."/>
            <person name="Salamov A."/>
            <person name="Detter J.C."/>
            <person name="Lindquist E."/>
            <person name="Shapiro H."/>
            <person name="Lucas S."/>
            <person name="Glavina del Rio T."/>
            <person name="Pitluck S."/>
            <person name="Rokhsar D."/>
            <person name="Bowler C."/>
        </authorList>
    </citation>
    <scope>GENOME REANNOTATION</scope>
    <source>
        <strain evidence="3">CCAP 1055/1</strain>
    </source>
</reference>
<dbReference type="PaxDb" id="2850-Phatr48964"/>
<accession>B7G918</accession>
<protein>
    <submittedName>
        <fullName evidence="2">Uncharacterized protein</fullName>
    </submittedName>
</protein>
<dbReference type="OrthoDB" id="44006at2759"/>
<organism evidence="2 3">
    <name type="scientific">Phaeodactylum tricornutum (strain CCAP 1055/1)</name>
    <dbReference type="NCBI Taxonomy" id="556484"/>
    <lineage>
        <taxon>Eukaryota</taxon>
        <taxon>Sar</taxon>
        <taxon>Stramenopiles</taxon>
        <taxon>Ochrophyta</taxon>
        <taxon>Bacillariophyta</taxon>
        <taxon>Bacillariophyceae</taxon>
        <taxon>Bacillariophycidae</taxon>
        <taxon>Naviculales</taxon>
        <taxon>Phaeodactylaceae</taxon>
        <taxon>Phaeodactylum</taxon>
    </lineage>
</organism>
<dbReference type="InParanoid" id="B7G918"/>
<dbReference type="AlphaFoldDB" id="B7G918"/>
<reference evidence="2 3" key="1">
    <citation type="journal article" date="2008" name="Nature">
        <title>The Phaeodactylum genome reveals the evolutionary history of diatom genomes.</title>
        <authorList>
            <person name="Bowler C."/>
            <person name="Allen A.E."/>
            <person name="Badger J.H."/>
            <person name="Grimwood J."/>
            <person name="Jabbari K."/>
            <person name="Kuo A."/>
            <person name="Maheswari U."/>
            <person name="Martens C."/>
            <person name="Maumus F."/>
            <person name="Otillar R.P."/>
            <person name="Rayko E."/>
            <person name="Salamov A."/>
            <person name="Vandepoele K."/>
            <person name="Beszteri B."/>
            <person name="Gruber A."/>
            <person name="Heijde M."/>
            <person name="Katinka M."/>
            <person name="Mock T."/>
            <person name="Valentin K."/>
            <person name="Verret F."/>
            <person name="Berges J.A."/>
            <person name="Brownlee C."/>
            <person name="Cadoret J.P."/>
            <person name="Chiovitti A."/>
            <person name="Choi C.J."/>
            <person name="Coesel S."/>
            <person name="De Martino A."/>
            <person name="Detter J.C."/>
            <person name="Durkin C."/>
            <person name="Falciatore A."/>
            <person name="Fournet J."/>
            <person name="Haruta M."/>
            <person name="Huysman M.J."/>
            <person name="Jenkins B.D."/>
            <person name="Jiroutova K."/>
            <person name="Jorgensen R.E."/>
            <person name="Joubert Y."/>
            <person name="Kaplan A."/>
            <person name="Kroger N."/>
            <person name="Kroth P.G."/>
            <person name="La Roche J."/>
            <person name="Lindquist E."/>
            <person name="Lommer M."/>
            <person name="Martin-Jezequel V."/>
            <person name="Lopez P.J."/>
            <person name="Lucas S."/>
            <person name="Mangogna M."/>
            <person name="McGinnis K."/>
            <person name="Medlin L.K."/>
            <person name="Montsant A."/>
            <person name="Oudot-Le Secq M.P."/>
            <person name="Napoli C."/>
            <person name="Obornik M."/>
            <person name="Parker M.S."/>
            <person name="Petit J.L."/>
            <person name="Porcel B.M."/>
            <person name="Poulsen N."/>
            <person name="Robison M."/>
            <person name="Rychlewski L."/>
            <person name="Rynearson T.A."/>
            <person name="Schmutz J."/>
            <person name="Shapiro H."/>
            <person name="Siaut M."/>
            <person name="Stanley M."/>
            <person name="Sussman M.R."/>
            <person name="Taylor A.R."/>
            <person name="Vardi A."/>
            <person name="von Dassow P."/>
            <person name="Vyverman W."/>
            <person name="Willis A."/>
            <person name="Wyrwicz L.S."/>
            <person name="Rokhsar D.S."/>
            <person name="Weissenbach J."/>
            <person name="Armbrust E.V."/>
            <person name="Green B.R."/>
            <person name="Van de Peer Y."/>
            <person name="Grigoriev I.V."/>
        </authorList>
    </citation>
    <scope>NUCLEOTIDE SEQUENCE [LARGE SCALE GENOMIC DNA]</scope>
    <source>
        <strain evidence="2 3">CCAP 1055/1</strain>
    </source>
</reference>
<proteinExistence type="predicted"/>
<evidence type="ECO:0000313" key="3">
    <source>
        <dbReference type="Proteomes" id="UP000000759"/>
    </source>
</evidence>
<evidence type="ECO:0000256" key="1">
    <source>
        <dbReference type="SAM" id="MobiDB-lite"/>
    </source>
</evidence>
<dbReference type="RefSeq" id="XP_002183688.1">
    <property type="nucleotide sequence ID" value="XM_002183652.1"/>
</dbReference>
<dbReference type="EMBL" id="CM000622">
    <property type="protein sequence ID" value="EEC44870.1"/>
    <property type="molecule type" value="Genomic_DNA"/>
</dbReference>
<name>B7G918_PHATC</name>
<dbReference type="GeneID" id="7195380"/>